<dbReference type="PANTHER" id="PTHR22706:SF1">
    <property type="entry name" value="ASSEMBLY FACTOR FOR SPINDLE MICROTUBULES"/>
    <property type="match status" value="1"/>
</dbReference>
<evidence type="ECO:0000256" key="2">
    <source>
        <dbReference type="ARBA" id="ARBA00022490"/>
    </source>
</evidence>
<dbReference type="PANTHER" id="PTHR22706">
    <property type="entry name" value="ASSEMBLY FACTOR FOR SPINDLE MICROTUBULES"/>
    <property type="match status" value="1"/>
</dbReference>
<dbReference type="PROSITE" id="PS50096">
    <property type="entry name" value="IQ"/>
    <property type="match status" value="3"/>
</dbReference>
<feature type="compositionally biased region" description="Polar residues" evidence="6">
    <location>
        <begin position="78"/>
        <end position="89"/>
    </location>
</feature>
<evidence type="ECO:0000256" key="1">
    <source>
        <dbReference type="ARBA" id="ARBA00004496"/>
    </source>
</evidence>
<sequence length="850" mass="94017">MSSRIKGLFSSKKNKDGSRSNSKAQSKDLFSSSPGLASDSSFTTNTPPRVSNASFASSSSAVDLQRDGGSSQGDSSLNLTLTPSVTSQVLDDVAQSQQQEETQRQTTTTSSVSKSSTSSSATTDDRPMTTDSVVQELAFAPADSSKANAVPPSPAVPGQQNEKQVEEEVPLPSSAALASETTAHSPGKEKEKQAIKPKVATTGDTRSLKLPPGDVDDSSVNQSLLSVGGAHGGNVSADRNQSIVTAVYCEPSVRETSYYSQRQDGSFVEHRSFNSTSHLDQELAVNEGEYLNSTTEFFPVDDQDEQVYLDQYSDEGDEFPELQFKVSKLQKQMREMRKFMRGLVQLQVEQYEPATILIQAWWRGCLVRRELRKQRVFSWYRNPPRKTKPIKYLTRTELIQSCERISTPKVYLLVTADLGAEKDTIAAIKLQAVFRGYMVRKRVHAYREGMRAATVIQARWRGYRTRNLDTRLGVEQLRFRNLKIQKAFGRVSIKLQYLQGRILALEENSLPMHEAQEEIHKELEDMADQMDTMKQDLEQGLKQLDEQVSEEKEQTTIEVRGLTERIQKLEEELKSLRNSNTSIEKQVKSLSLGLPQSDDKSDQGDEEDEDYEVEYDEDGNRIDRPPKMLLKRGSVQSQHQDQAADAGSRRTSTVRPILDTNMSSSPTQMVESPASMHLQHRGSIGSIQSLGHTRTLSLTSQPPPSPSQAFSRSFPASYSPTIGHASVAQADAGAFANGVRPHSIPYPGANNSNNNPPRPMTMDASQLSRFHPAAGQFIPSPSSTAPGGTAGTPGMAPVEAKKYASMDDFEYMQAEVDTLRLNNDRLEGLVRELTMRLNTLTANMGQFYPG</sequence>
<feature type="compositionally biased region" description="Low complexity" evidence="6">
    <location>
        <begin position="95"/>
        <end position="122"/>
    </location>
</feature>
<feature type="coiled-coil region" evidence="5">
    <location>
        <begin position="816"/>
        <end position="843"/>
    </location>
</feature>
<comment type="caution">
    <text evidence="7">The sequence shown here is derived from an EMBL/GenBank/DDBJ whole genome shotgun (WGS) entry which is preliminary data.</text>
</comment>
<dbReference type="InterPro" id="IPR051185">
    <property type="entry name" value="ASPM"/>
</dbReference>
<evidence type="ECO:0000256" key="5">
    <source>
        <dbReference type="SAM" id="Coils"/>
    </source>
</evidence>
<evidence type="ECO:0000313" key="7">
    <source>
        <dbReference type="EMBL" id="KAG0316632.1"/>
    </source>
</evidence>
<keyword evidence="8" id="KW-1185">Reference proteome</keyword>
<gene>
    <name evidence="7" type="ORF">BGZ99_006771</name>
</gene>
<dbReference type="OrthoDB" id="252964at2759"/>
<accession>A0A9P6RFQ0</accession>
<evidence type="ECO:0000256" key="4">
    <source>
        <dbReference type="ARBA" id="ARBA00022860"/>
    </source>
</evidence>
<evidence type="ECO:0000313" key="8">
    <source>
        <dbReference type="Proteomes" id="UP000738325"/>
    </source>
</evidence>
<feature type="region of interest" description="Disordered" evidence="6">
    <location>
        <begin position="587"/>
        <end position="674"/>
    </location>
</feature>
<dbReference type="GO" id="GO:0000278">
    <property type="term" value="P:mitotic cell cycle"/>
    <property type="evidence" value="ECO:0007669"/>
    <property type="project" value="TreeGrafter"/>
</dbReference>
<comment type="subcellular location">
    <subcellularLocation>
        <location evidence="1">Cytoplasm</location>
    </subcellularLocation>
</comment>
<dbReference type="Gene3D" id="1.20.5.190">
    <property type="match status" value="1"/>
</dbReference>
<feature type="region of interest" description="Disordered" evidence="6">
    <location>
        <begin position="1"/>
        <end position="217"/>
    </location>
</feature>
<keyword evidence="4" id="KW-0112">Calmodulin-binding</keyword>
<dbReference type="SUPFAM" id="SSF52540">
    <property type="entry name" value="P-loop containing nucleoside triphosphate hydrolases"/>
    <property type="match status" value="1"/>
</dbReference>
<dbReference type="GO" id="GO:0005737">
    <property type="term" value="C:cytoplasm"/>
    <property type="evidence" value="ECO:0007669"/>
    <property type="project" value="UniProtKB-SubCell"/>
</dbReference>
<dbReference type="GO" id="GO:0007051">
    <property type="term" value="P:spindle organization"/>
    <property type="evidence" value="ECO:0007669"/>
    <property type="project" value="TreeGrafter"/>
</dbReference>
<reference evidence="7" key="1">
    <citation type="journal article" date="2020" name="Fungal Divers.">
        <title>Resolving the Mortierellaceae phylogeny through synthesis of multi-gene phylogenetics and phylogenomics.</title>
        <authorList>
            <person name="Vandepol N."/>
            <person name="Liber J."/>
            <person name="Desiro A."/>
            <person name="Na H."/>
            <person name="Kennedy M."/>
            <person name="Barry K."/>
            <person name="Grigoriev I.V."/>
            <person name="Miller A.N."/>
            <person name="O'Donnell K."/>
            <person name="Stajich J.E."/>
            <person name="Bonito G."/>
        </authorList>
    </citation>
    <scope>NUCLEOTIDE SEQUENCE</scope>
    <source>
        <strain evidence="7">REB-010B</strain>
    </source>
</reference>
<feature type="compositionally biased region" description="Low complexity" evidence="6">
    <location>
        <begin position="51"/>
        <end position="77"/>
    </location>
</feature>
<dbReference type="Pfam" id="PF00612">
    <property type="entry name" value="IQ"/>
    <property type="match status" value="3"/>
</dbReference>
<feature type="compositionally biased region" description="Acidic residues" evidence="6">
    <location>
        <begin position="604"/>
        <end position="617"/>
    </location>
</feature>
<protein>
    <submittedName>
        <fullName evidence="7">Uncharacterized protein</fullName>
    </submittedName>
</protein>
<dbReference type="GO" id="GO:0000922">
    <property type="term" value="C:spindle pole"/>
    <property type="evidence" value="ECO:0007669"/>
    <property type="project" value="TreeGrafter"/>
</dbReference>
<name>A0A9P6RFQ0_9FUNG</name>
<dbReference type="GO" id="GO:0051295">
    <property type="term" value="P:establishment of meiotic spindle localization"/>
    <property type="evidence" value="ECO:0007669"/>
    <property type="project" value="TreeGrafter"/>
</dbReference>
<dbReference type="InterPro" id="IPR000048">
    <property type="entry name" value="IQ_motif_EF-hand-BS"/>
</dbReference>
<dbReference type="Proteomes" id="UP000738325">
    <property type="component" value="Unassembled WGS sequence"/>
</dbReference>
<dbReference type="EMBL" id="JAAAIP010000468">
    <property type="protein sequence ID" value="KAG0316632.1"/>
    <property type="molecule type" value="Genomic_DNA"/>
</dbReference>
<dbReference type="CDD" id="cd23767">
    <property type="entry name" value="IQCD"/>
    <property type="match status" value="3"/>
</dbReference>
<keyword evidence="2" id="KW-0963">Cytoplasm</keyword>
<dbReference type="GO" id="GO:0005516">
    <property type="term" value="F:calmodulin binding"/>
    <property type="evidence" value="ECO:0007669"/>
    <property type="project" value="UniProtKB-KW"/>
</dbReference>
<keyword evidence="3" id="KW-0677">Repeat</keyword>
<feature type="compositionally biased region" description="Polar residues" evidence="6">
    <location>
        <begin position="649"/>
        <end position="670"/>
    </location>
</feature>
<dbReference type="InterPro" id="IPR027417">
    <property type="entry name" value="P-loop_NTPase"/>
</dbReference>
<dbReference type="SMART" id="SM00015">
    <property type="entry name" value="IQ"/>
    <property type="match status" value="3"/>
</dbReference>
<keyword evidence="5" id="KW-0175">Coiled coil</keyword>
<organism evidence="7 8">
    <name type="scientific">Dissophora globulifera</name>
    <dbReference type="NCBI Taxonomy" id="979702"/>
    <lineage>
        <taxon>Eukaryota</taxon>
        <taxon>Fungi</taxon>
        <taxon>Fungi incertae sedis</taxon>
        <taxon>Mucoromycota</taxon>
        <taxon>Mortierellomycotina</taxon>
        <taxon>Mortierellomycetes</taxon>
        <taxon>Mortierellales</taxon>
        <taxon>Mortierellaceae</taxon>
        <taxon>Dissophora</taxon>
    </lineage>
</organism>
<evidence type="ECO:0000256" key="6">
    <source>
        <dbReference type="SAM" id="MobiDB-lite"/>
    </source>
</evidence>
<feature type="coiled-coil region" evidence="5">
    <location>
        <begin position="512"/>
        <end position="586"/>
    </location>
</feature>
<feature type="compositionally biased region" description="Polar residues" evidence="6">
    <location>
        <begin position="19"/>
        <end position="49"/>
    </location>
</feature>
<proteinExistence type="predicted"/>
<evidence type="ECO:0000256" key="3">
    <source>
        <dbReference type="ARBA" id="ARBA00022737"/>
    </source>
</evidence>
<dbReference type="AlphaFoldDB" id="A0A9P6RFQ0"/>
<dbReference type="FunFam" id="1.20.5.190:FF:000084">
    <property type="entry name" value="Abnormal spindle microtubule assembly"/>
    <property type="match status" value="1"/>
</dbReference>